<keyword evidence="1" id="KW-1015">Disulfide bond</keyword>
<sequence length="147" mass="16877">IQTRDQYLLIISELCFLPASDPHEYIVVEKELSWAEAVNYCRSNHIDLASIENSEENAKNIQLMTLGDNNAHWIGLHTEVIWKWSNGKRLSYTNWKVGEPNQGLMGRCVYLRKGHWEDDTCERPHYFICSAGKILATIPSNDDGLNV</sequence>
<dbReference type="Pfam" id="PF00059">
    <property type="entry name" value="Lectin_C"/>
    <property type="match status" value="1"/>
</dbReference>
<accession>A0A8C5ENM2</accession>
<dbReference type="PANTHER" id="PTHR45784">
    <property type="entry name" value="C-TYPE LECTIN DOMAIN FAMILY 20 MEMBER A-RELATED"/>
    <property type="match status" value="1"/>
</dbReference>
<dbReference type="Gene3D" id="3.10.100.10">
    <property type="entry name" value="Mannose-Binding Protein A, subunit A"/>
    <property type="match status" value="1"/>
</dbReference>
<name>A0A8C5ENM2_GOUWI</name>
<dbReference type="SUPFAM" id="SSF56436">
    <property type="entry name" value="C-type lectin-like"/>
    <property type="match status" value="1"/>
</dbReference>
<evidence type="ECO:0000313" key="3">
    <source>
        <dbReference type="Ensembl" id="ENSGWIP00000023681.1"/>
    </source>
</evidence>
<reference evidence="3" key="1">
    <citation type="submission" date="2020-06" db="EMBL/GenBank/DDBJ databases">
        <authorList>
            <consortium name="Wellcome Sanger Institute Data Sharing"/>
        </authorList>
    </citation>
    <scope>NUCLEOTIDE SEQUENCE [LARGE SCALE GENOMIC DNA]</scope>
</reference>
<dbReference type="Ensembl" id="ENSGWIT00000025931.1">
    <property type="protein sequence ID" value="ENSGWIP00000023681.1"/>
    <property type="gene ID" value="ENSGWIG00000012624.1"/>
</dbReference>
<feature type="domain" description="C-type lectin" evidence="2">
    <location>
        <begin position="20"/>
        <end position="130"/>
    </location>
</feature>
<dbReference type="InterPro" id="IPR001304">
    <property type="entry name" value="C-type_lectin-like"/>
</dbReference>
<dbReference type="PROSITE" id="PS50041">
    <property type="entry name" value="C_TYPE_LECTIN_2"/>
    <property type="match status" value="1"/>
</dbReference>
<keyword evidence="4" id="KW-1185">Reference proteome</keyword>
<dbReference type="AlphaFoldDB" id="A0A8C5ENM2"/>
<dbReference type="CDD" id="cd00037">
    <property type="entry name" value="CLECT"/>
    <property type="match status" value="1"/>
</dbReference>
<dbReference type="PANTHER" id="PTHR45784:SF3">
    <property type="entry name" value="C-TYPE LECTIN DOMAIN FAMILY 4 MEMBER K-LIKE-RELATED"/>
    <property type="match status" value="1"/>
</dbReference>
<proteinExistence type="predicted"/>
<reference evidence="3" key="3">
    <citation type="submission" date="2025-09" db="UniProtKB">
        <authorList>
            <consortium name="Ensembl"/>
        </authorList>
    </citation>
    <scope>IDENTIFICATION</scope>
</reference>
<dbReference type="InterPro" id="IPR016186">
    <property type="entry name" value="C-type_lectin-like/link_sf"/>
</dbReference>
<evidence type="ECO:0000256" key="1">
    <source>
        <dbReference type="ARBA" id="ARBA00023157"/>
    </source>
</evidence>
<dbReference type="InterPro" id="IPR016187">
    <property type="entry name" value="CTDL_fold"/>
</dbReference>
<evidence type="ECO:0000259" key="2">
    <source>
        <dbReference type="PROSITE" id="PS50041"/>
    </source>
</evidence>
<dbReference type="InterPro" id="IPR018378">
    <property type="entry name" value="C-type_lectin_CS"/>
</dbReference>
<organism evidence="3 4">
    <name type="scientific">Gouania willdenowi</name>
    <name type="common">Blunt-snouted clingfish</name>
    <name type="synonym">Lepadogaster willdenowi</name>
    <dbReference type="NCBI Taxonomy" id="441366"/>
    <lineage>
        <taxon>Eukaryota</taxon>
        <taxon>Metazoa</taxon>
        <taxon>Chordata</taxon>
        <taxon>Craniata</taxon>
        <taxon>Vertebrata</taxon>
        <taxon>Euteleostomi</taxon>
        <taxon>Actinopterygii</taxon>
        <taxon>Neopterygii</taxon>
        <taxon>Teleostei</taxon>
        <taxon>Neoteleostei</taxon>
        <taxon>Acanthomorphata</taxon>
        <taxon>Ovalentaria</taxon>
        <taxon>Blenniimorphae</taxon>
        <taxon>Blenniiformes</taxon>
        <taxon>Gobiesocoidei</taxon>
        <taxon>Gobiesocidae</taxon>
        <taxon>Gobiesocinae</taxon>
        <taxon>Gouania</taxon>
    </lineage>
</organism>
<dbReference type="PROSITE" id="PS00615">
    <property type="entry name" value="C_TYPE_LECTIN_1"/>
    <property type="match status" value="1"/>
</dbReference>
<protein>
    <recommendedName>
        <fullName evidence="2">C-type lectin domain-containing protein</fullName>
    </recommendedName>
</protein>
<reference evidence="3" key="2">
    <citation type="submission" date="2025-08" db="UniProtKB">
        <authorList>
            <consortium name="Ensembl"/>
        </authorList>
    </citation>
    <scope>IDENTIFICATION</scope>
</reference>
<dbReference type="SMART" id="SM00034">
    <property type="entry name" value="CLECT"/>
    <property type="match status" value="1"/>
</dbReference>
<dbReference type="Proteomes" id="UP000694680">
    <property type="component" value="Chromosome 3"/>
</dbReference>
<evidence type="ECO:0000313" key="4">
    <source>
        <dbReference type="Proteomes" id="UP000694680"/>
    </source>
</evidence>